<organism evidence="1 2">
    <name type="scientific">Paxillus rubicundulus Ve08.2h10</name>
    <dbReference type="NCBI Taxonomy" id="930991"/>
    <lineage>
        <taxon>Eukaryota</taxon>
        <taxon>Fungi</taxon>
        <taxon>Dikarya</taxon>
        <taxon>Basidiomycota</taxon>
        <taxon>Agaricomycotina</taxon>
        <taxon>Agaricomycetes</taxon>
        <taxon>Agaricomycetidae</taxon>
        <taxon>Boletales</taxon>
        <taxon>Paxilineae</taxon>
        <taxon>Paxillaceae</taxon>
        <taxon>Paxillus</taxon>
    </lineage>
</organism>
<name>A0A0D0DII2_9AGAM</name>
<evidence type="ECO:0000313" key="1">
    <source>
        <dbReference type="EMBL" id="KIK90823.1"/>
    </source>
</evidence>
<gene>
    <name evidence="1" type="ORF">PAXRUDRAFT_831333</name>
</gene>
<dbReference type="Proteomes" id="UP000054538">
    <property type="component" value="Unassembled WGS sequence"/>
</dbReference>
<evidence type="ECO:0000313" key="2">
    <source>
        <dbReference type="Proteomes" id="UP000054538"/>
    </source>
</evidence>
<dbReference type="InParanoid" id="A0A0D0DII2"/>
<dbReference type="AlphaFoldDB" id="A0A0D0DII2"/>
<protein>
    <submittedName>
        <fullName evidence="1">Uncharacterized protein</fullName>
    </submittedName>
</protein>
<keyword evidence="2" id="KW-1185">Reference proteome</keyword>
<reference evidence="2" key="2">
    <citation type="submission" date="2015-01" db="EMBL/GenBank/DDBJ databases">
        <title>Evolutionary Origins and Diversification of the Mycorrhizal Mutualists.</title>
        <authorList>
            <consortium name="DOE Joint Genome Institute"/>
            <consortium name="Mycorrhizal Genomics Consortium"/>
            <person name="Kohler A."/>
            <person name="Kuo A."/>
            <person name="Nagy L.G."/>
            <person name="Floudas D."/>
            <person name="Copeland A."/>
            <person name="Barry K.W."/>
            <person name="Cichocki N."/>
            <person name="Veneault-Fourrey C."/>
            <person name="LaButti K."/>
            <person name="Lindquist E.A."/>
            <person name="Lipzen A."/>
            <person name="Lundell T."/>
            <person name="Morin E."/>
            <person name="Murat C."/>
            <person name="Riley R."/>
            <person name="Ohm R."/>
            <person name="Sun H."/>
            <person name="Tunlid A."/>
            <person name="Henrissat B."/>
            <person name="Grigoriev I.V."/>
            <person name="Hibbett D.S."/>
            <person name="Martin F."/>
        </authorList>
    </citation>
    <scope>NUCLEOTIDE SEQUENCE [LARGE SCALE GENOMIC DNA]</scope>
    <source>
        <strain evidence="2">Ve08.2h10</strain>
    </source>
</reference>
<dbReference type="EMBL" id="KN825466">
    <property type="protein sequence ID" value="KIK90823.1"/>
    <property type="molecule type" value="Genomic_DNA"/>
</dbReference>
<proteinExistence type="predicted"/>
<dbReference type="HOGENOM" id="CLU_2590484_0_0_1"/>
<reference evidence="1 2" key="1">
    <citation type="submission" date="2014-04" db="EMBL/GenBank/DDBJ databases">
        <authorList>
            <consortium name="DOE Joint Genome Institute"/>
            <person name="Kuo A."/>
            <person name="Kohler A."/>
            <person name="Jargeat P."/>
            <person name="Nagy L.G."/>
            <person name="Floudas D."/>
            <person name="Copeland A."/>
            <person name="Barry K.W."/>
            <person name="Cichocki N."/>
            <person name="Veneault-Fourrey C."/>
            <person name="LaButti K."/>
            <person name="Lindquist E.A."/>
            <person name="Lipzen A."/>
            <person name="Lundell T."/>
            <person name="Morin E."/>
            <person name="Murat C."/>
            <person name="Sun H."/>
            <person name="Tunlid A."/>
            <person name="Henrissat B."/>
            <person name="Grigoriev I.V."/>
            <person name="Hibbett D.S."/>
            <person name="Martin F."/>
            <person name="Nordberg H.P."/>
            <person name="Cantor M.N."/>
            <person name="Hua S.X."/>
        </authorList>
    </citation>
    <scope>NUCLEOTIDE SEQUENCE [LARGE SCALE GENOMIC DNA]</scope>
    <source>
        <strain evidence="1 2">Ve08.2h10</strain>
    </source>
</reference>
<sequence>MTALLWLLDRRFAEGSLTRKLIICNSTYYEPWADSGAPMAEAEVRGPPQEHSWLPWLGPENFRRLNFFVISFDKYFLPPV</sequence>
<accession>A0A0D0DII2</accession>